<organism evidence="2 3">
    <name type="scientific">Glossina pallidipes</name>
    <name type="common">Tsetse fly</name>
    <dbReference type="NCBI Taxonomy" id="7398"/>
    <lineage>
        <taxon>Eukaryota</taxon>
        <taxon>Metazoa</taxon>
        <taxon>Ecdysozoa</taxon>
        <taxon>Arthropoda</taxon>
        <taxon>Hexapoda</taxon>
        <taxon>Insecta</taxon>
        <taxon>Pterygota</taxon>
        <taxon>Neoptera</taxon>
        <taxon>Endopterygota</taxon>
        <taxon>Diptera</taxon>
        <taxon>Brachycera</taxon>
        <taxon>Muscomorpha</taxon>
        <taxon>Hippoboscoidea</taxon>
        <taxon>Glossinidae</taxon>
        <taxon>Glossina</taxon>
    </lineage>
</organism>
<dbReference type="Proteomes" id="UP000092445">
    <property type="component" value="Unassembled WGS sequence"/>
</dbReference>
<dbReference type="AlphaFoldDB" id="A0A1A9ZLY4"/>
<name>A0A1A9ZLY4_GLOPL</name>
<evidence type="ECO:0000313" key="2">
    <source>
        <dbReference type="EnsemblMetazoa" id="GPAI018750-PA"/>
    </source>
</evidence>
<feature type="region of interest" description="Disordered" evidence="1">
    <location>
        <begin position="71"/>
        <end position="127"/>
    </location>
</feature>
<dbReference type="VEuPathDB" id="VectorBase:GPAI018750"/>
<keyword evidence="3" id="KW-1185">Reference proteome</keyword>
<reference evidence="3" key="1">
    <citation type="submission" date="2014-03" db="EMBL/GenBank/DDBJ databases">
        <authorList>
            <person name="Aksoy S."/>
            <person name="Warren W."/>
            <person name="Wilson R.K."/>
        </authorList>
    </citation>
    <scope>NUCLEOTIDE SEQUENCE [LARGE SCALE GENOMIC DNA]</scope>
    <source>
        <strain evidence="3">IAEA</strain>
    </source>
</reference>
<evidence type="ECO:0000313" key="3">
    <source>
        <dbReference type="Proteomes" id="UP000092445"/>
    </source>
</evidence>
<accession>A0A1A9ZLY4</accession>
<dbReference type="EnsemblMetazoa" id="GPAI018750-RA">
    <property type="protein sequence ID" value="GPAI018750-PA"/>
    <property type="gene ID" value="GPAI018750"/>
</dbReference>
<evidence type="ECO:0000256" key="1">
    <source>
        <dbReference type="SAM" id="MobiDB-lite"/>
    </source>
</evidence>
<sequence length="154" mass="16198">MLMSVLCGIIRSLDFYLYIAKSTPDLLRPHLILACLATVQLTPMTHLPNYTIPYWYSPFHMWSHFTQLPSQPQTITPEASTLSRTSPVSPLKESRSGSSLGGDLTATGSTPTPTAKSPPSSVTLVSSTPVSSTTKTLATAAAAASVFAAAAAAT</sequence>
<protein>
    <submittedName>
        <fullName evidence="2">Uncharacterized protein</fullName>
    </submittedName>
</protein>
<proteinExistence type="predicted"/>
<feature type="compositionally biased region" description="Polar residues" evidence="1">
    <location>
        <begin position="71"/>
        <end position="88"/>
    </location>
</feature>
<feature type="compositionally biased region" description="Low complexity" evidence="1">
    <location>
        <begin position="105"/>
        <end position="127"/>
    </location>
</feature>
<reference evidence="2" key="2">
    <citation type="submission" date="2020-05" db="UniProtKB">
        <authorList>
            <consortium name="EnsemblMetazoa"/>
        </authorList>
    </citation>
    <scope>IDENTIFICATION</scope>
    <source>
        <strain evidence="2">IAEA</strain>
    </source>
</reference>